<dbReference type="AlphaFoldDB" id="A0A7X0NIN7"/>
<sequence length="90" mass="10136">MKFENLTQLYQHLDDLVANEASDDELFASSYLRGFISLAASQYGDESQVLSQELAIDISEKLQSARTELSPDDRAIVKQYWAELSQAFTA</sequence>
<dbReference type="Pfam" id="PF08891">
    <property type="entry name" value="YfcL"/>
    <property type="match status" value="1"/>
</dbReference>
<dbReference type="InterPro" id="IPR014987">
    <property type="entry name" value="UPF_YfcL"/>
</dbReference>
<name>A0A7X0NIN7_9GAMM</name>
<evidence type="ECO:0000313" key="1">
    <source>
        <dbReference type="EMBL" id="MBB6544173.1"/>
    </source>
</evidence>
<accession>A0A7X0NIN7</accession>
<gene>
    <name evidence="1" type="ORF">HNQ55_002701</name>
</gene>
<reference evidence="1 2" key="1">
    <citation type="submission" date="2020-08" db="EMBL/GenBank/DDBJ databases">
        <title>Genomic Encyclopedia of Type Strains, Phase IV (KMG-IV): sequencing the most valuable type-strain genomes for metagenomic binning, comparative biology and taxonomic classification.</title>
        <authorList>
            <person name="Goeker M."/>
        </authorList>
    </citation>
    <scope>NUCLEOTIDE SEQUENCE [LARGE SCALE GENOMIC DNA]</scope>
    <source>
        <strain evidence="1 2">DSM 26287</strain>
    </source>
</reference>
<dbReference type="Proteomes" id="UP000537141">
    <property type="component" value="Unassembled WGS sequence"/>
</dbReference>
<dbReference type="RefSeq" id="WP_184425048.1">
    <property type="nucleotide sequence ID" value="NZ_AP027362.1"/>
</dbReference>
<evidence type="ECO:0008006" key="3">
    <source>
        <dbReference type="Google" id="ProtNLM"/>
    </source>
</evidence>
<organism evidence="1 2">
    <name type="scientific">Thalassotalea piscium</name>
    <dbReference type="NCBI Taxonomy" id="1230533"/>
    <lineage>
        <taxon>Bacteria</taxon>
        <taxon>Pseudomonadati</taxon>
        <taxon>Pseudomonadota</taxon>
        <taxon>Gammaproteobacteria</taxon>
        <taxon>Alteromonadales</taxon>
        <taxon>Colwelliaceae</taxon>
        <taxon>Thalassotalea</taxon>
    </lineage>
</organism>
<keyword evidence="2" id="KW-1185">Reference proteome</keyword>
<proteinExistence type="predicted"/>
<protein>
    <recommendedName>
        <fullName evidence="3">YfcL family protein</fullName>
    </recommendedName>
</protein>
<evidence type="ECO:0000313" key="2">
    <source>
        <dbReference type="Proteomes" id="UP000537141"/>
    </source>
</evidence>
<comment type="caution">
    <text evidence="1">The sequence shown here is derived from an EMBL/GenBank/DDBJ whole genome shotgun (WGS) entry which is preliminary data.</text>
</comment>
<dbReference type="EMBL" id="JACHHU010000025">
    <property type="protein sequence ID" value="MBB6544173.1"/>
    <property type="molecule type" value="Genomic_DNA"/>
</dbReference>